<feature type="compositionally biased region" description="Polar residues" evidence="10">
    <location>
        <begin position="194"/>
        <end position="206"/>
    </location>
</feature>
<accession>A0A0V0GAR9</accession>
<evidence type="ECO:0000256" key="10">
    <source>
        <dbReference type="SAM" id="MobiDB-lite"/>
    </source>
</evidence>
<dbReference type="GO" id="GO:0005737">
    <property type="term" value="C:cytoplasm"/>
    <property type="evidence" value="ECO:0007669"/>
    <property type="project" value="UniProtKB-SubCell"/>
</dbReference>
<dbReference type="InterPro" id="IPR024785">
    <property type="entry name" value="TORC_C"/>
</dbReference>
<evidence type="ECO:0000256" key="5">
    <source>
        <dbReference type="ARBA" id="ARBA00022553"/>
    </source>
</evidence>
<evidence type="ECO:0000259" key="11">
    <source>
        <dbReference type="Pfam" id="PF12884"/>
    </source>
</evidence>
<feature type="domain" description="Transducer of regulated CREB activity middle" evidence="12">
    <location>
        <begin position="134"/>
        <end position="204"/>
    </location>
</feature>
<dbReference type="GO" id="GO:0005634">
    <property type="term" value="C:nucleus"/>
    <property type="evidence" value="ECO:0007669"/>
    <property type="project" value="UniProtKB-SubCell"/>
</dbReference>
<feature type="domain" description="Transducer of regulated CREB activity N-terminal" evidence="11">
    <location>
        <begin position="3"/>
        <end position="49"/>
    </location>
</feature>
<dbReference type="Pfam" id="PF12884">
    <property type="entry name" value="TORC_N"/>
    <property type="match status" value="1"/>
</dbReference>
<proteinExistence type="inferred from homology"/>
<dbReference type="PANTHER" id="PTHR13589:SF15">
    <property type="entry name" value="CREB-REGULATED TRANSCRIPTION COACTIVATOR, ISOFORM B"/>
    <property type="match status" value="1"/>
</dbReference>
<keyword evidence="9" id="KW-0539">Nucleus</keyword>
<feature type="region of interest" description="Disordered" evidence="10">
    <location>
        <begin position="386"/>
        <end position="411"/>
    </location>
</feature>
<evidence type="ECO:0000256" key="7">
    <source>
        <dbReference type="ARBA" id="ARBA00023159"/>
    </source>
</evidence>
<dbReference type="EMBL" id="GECL01000961">
    <property type="protein sequence ID" value="JAP05163.1"/>
    <property type="molecule type" value="Transcribed_RNA"/>
</dbReference>
<dbReference type="PANTHER" id="PTHR13589">
    <property type="entry name" value="CREB-REGULATED TRANSCRIPTION COACTIVATOR"/>
    <property type="match status" value="1"/>
</dbReference>
<dbReference type="AlphaFoldDB" id="A0A0V0GAR9"/>
<dbReference type="InterPro" id="IPR024783">
    <property type="entry name" value="TORC_N"/>
</dbReference>
<evidence type="ECO:0000256" key="6">
    <source>
        <dbReference type="ARBA" id="ARBA00023015"/>
    </source>
</evidence>
<dbReference type="GO" id="GO:0051289">
    <property type="term" value="P:protein homotetramerization"/>
    <property type="evidence" value="ECO:0007669"/>
    <property type="project" value="InterPro"/>
</dbReference>
<protein>
    <submittedName>
        <fullName evidence="14">Putative creb-regulated transcription coactivator 1</fullName>
    </submittedName>
</protein>
<keyword evidence="6" id="KW-0805">Transcription regulation</keyword>
<keyword evidence="7" id="KW-0010">Activator</keyword>
<feature type="compositionally biased region" description="Low complexity" evidence="10">
    <location>
        <begin position="293"/>
        <end position="309"/>
    </location>
</feature>
<evidence type="ECO:0000256" key="4">
    <source>
        <dbReference type="ARBA" id="ARBA00022490"/>
    </source>
</evidence>
<evidence type="ECO:0000256" key="2">
    <source>
        <dbReference type="ARBA" id="ARBA00004496"/>
    </source>
</evidence>
<dbReference type="InterPro" id="IPR024786">
    <property type="entry name" value="TORC"/>
</dbReference>
<organism evidence="14">
    <name type="scientific">Triatoma dimidiata</name>
    <name type="common">Kissing bug</name>
    <name type="synonym">Meccus dimidiatus</name>
    <dbReference type="NCBI Taxonomy" id="72491"/>
    <lineage>
        <taxon>Eukaryota</taxon>
        <taxon>Metazoa</taxon>
        <taxon>Ecdysozoa</taxon>
        <taxon>Arthropoda</taxon>
        <taxon>Hexapoda</taxon>
        <taxon>Insecta</taxon>
        <taxon>Pterygota</taxon>
        <taxon>Neoptera</taxon>
        <taxon>Paraneoptera</taxon>
        <taxon>Hemiptera</taxon>
        <taxon>Heteroptera</taxon>
        <taxon>Panheteroptera</taxon>
        <taxon>Cimicomorpha</taxon>
        <taxon>Reduviidae</taxon>
        <taxon>Triatominae</taxon>
        <taxon>Triatoma</taxon>
    </lineage>
</organism>
<evidence type="ECO:0000256" key="8">
    <source>
        <dbReference type="ARBA" id="ARBA00023163"/>
    </source>
</evidence>
<feature type="region of interest" description="Disordered" evidence="10">
    <location>
        <begin position="1"/>
        <end position="232"/>
    </location>
</feature>
<keyword evidence="8" id="KW-0804">Transcription</keyword>
<feature type="compositionally biased region" description="Basic and acidic residues" evidence="10">
    <location>
        <begin position="91"/>
        <end position="111"/>
    </location>
</feature>
<evidence type="ECO:0000256" key="3">
    <source>
        <dbReference type="ARBA" id="ARBA00007167"/>
    </source>
</evidence>
<sequence>MANPRKFSEKIAMHNQKQAEETAEFERIMREVSDATNKSGSSEDQKVSGASQNYRQRPRSCVGPMRSRPGEKRLDSCPYSGPYLSPPPDSPWRRTHSDSSLHTSSHDRSLEGHSQLVEDYDRRSMTCTPEGRPRSAPDVPRVPGISVYPSQQEPGTVQIPIGNNTGSLPDLTHFHFPPPLNTPLDRDEQATHFHGSQSGSPRSLSPTPLPQMGRYVDTPPNEAPGPPIHINAASQLSVPPHVFHKSHQHNKGRPQDYQAQILLSHVLPPITSLQQTYTNQRTSVHQLEASVHQNSPQQSSTNSQPIPQSLTLYKYGNSSPCTSPQSPASPISISSGCAMPSSVEHNSNYFVGQANALHHHFEQFSMSDDNSRKMRNHELVSDANYYSTSPQQPNYRQTLDSSQTTPNTPSSIPDIILTDFSNSEELTKDFGATMVGSLENCELFPSDECLMSVREGLDPIDFDGLQMLTDPEMITDAATEHHLRLDRLSP</sequence>
<dbReference type="Pfam" id="PF12885">
    <property type="entry name" value="TORC_M"/>
    <property type="match status" value="1"/>
</dbReference>
<feature type="region of interest" description="Disordered" evidence="10">
    <location>
        <begin position="277"/>
        <end position="312"/>
    </location>
</feature>
<keyword evidence="4" id="KW-0963">Cytoplasm</keyword>
<reference evidence="14" key="1">
    <citation type="journal article" date="2018" name="J. Proteomics">
        <title>Exploring the molecular complexity of Triatoma dimidiata sialome.</title>
        <authorList>
            <person name="Santiago P.B."/>
            <person name="de Araujo C.N."/>
            <person name="Charneau S."/>
            <person name="Bastos I.M.D."/>
            <person name="Assumpcao T.C.F."/>
            <person name="Queiroz R.M.L."/>
            <person name="Praca Y.R."/>
            <person name="Cordeiro T.M."/>
            <person name="Garcia C.H.S."/>
            <person name="da Silva I.G."/>
            <person name="Raiol T."/>
            <person name="Motta F.N."/>
            <person name="de Araujo Oliveira J.V."/>
            <person name="de Sousa M.V."/>
            <person name="Ribeiro J.M.C."/>
            <person name="de Santana J.M."/>
        </authorList>
    </citation>
    <scope>NUCLEOTIDE SEQUENCE</scope>
    <source>
        <strain evidence="14">Santander</strain>
        <tissue evidence="14">Salivary glands</tissue>
    </source>
</reference>
<evidence type="ECO:0000256" key="9">
    <source>
        <dbReference type="ARBA" id="ARBA00023242"/>
    </source>
</evidence>
<feature type="compositionally biased region" description="Polar residues" evidence="10">
    <location>
        <begin position="148"/>
        <end position="167"/>
    </location>
</feature>
<dbReference type="Pfam" id="PF12886">
    <property type="entry name" value="TORC_C"/>
    <property type="match status" value="1"/>
</dbReference>
<name>A0A0V0GAR9_TRIDM</name>
<evidence type="ECO:0000313" key="14">
    <source>
        <dbReference type="EMBL" id="JAP05163.1"/>
    </source>
</evidence>
<evidence type="ECO:0000256" key="1">
    <source>
        <dbReference type="ARBA" id="ARBA00004123"/>
    </source>
</evidence>
<dbReference type="InterPro" id="IPR024784">
    <property type="entry name" value="TORC_M"/>
</dbReference>
<comment type="similarity">
    <text evidence="3">Belongs to the TORC family.</text>
</comment>
<feature type="compositionally biased region" description="Basic and acidic residues" evidence="10">
    <location>
        <begin position="1"/>
        <end position="33"/>
    </location>
</feature>
<dbReference type="GO" id="GO:0045944">
    <property type="term" value="P:positive regulation of transcription by RNA polymerase II"/>
    <property type="evidence" value="ECO:0007669"/>
    <property type="project" value="TreeGrafter"/>
</dbReference>
<evidence type="ECO:0000259" key="13">
    <source>
        <dbReference type="Pfam" id="PF12886"/>
    </source>
</evidence>
<evidence type="ECO:0000259" key="12">
    <source>
        <dbReference type="Pfam" id="PF12885"/>
    </source>
</evidence>
<keyword evidence="5" id="KW-0597">Phosphoprotein</keyword>
<feature type="domain" description="Transducer of regulated CREB activity C-terminal" evidence="13">
    <location>
        <begin position="413"/>
        <end position="488"/>
    </location>
</feature>
<comment type="subcellular location">
    <subcellularLocation>
        <location evidence="2">Cytoplasm</location>
    </subcellularLocation>
    <subcellularLocation>
        <location evidence="1">Nucleus</location>
    </subcellularLocation>
</comment>
<dbReference type="GO" id="GO:0008140">
    <property type="term" value="F:cAMP response element binding protein binding"/>
    <property type="evidence" value="ECO:0007669"/>
    <property type="project" value="InterPro"/>
</dbReference>